<evidence type="ECO:0000256" key="4">
    <source>
        <dbReference type="ARBA" id="ARBA00022825"/>
    </source>
</evidence>
<dbReference type="InterPro" id="IPR036852">
    <property type="entry name" value="Peptidase_S8/S53_dom_sf"/>
</dbReference>
<keyword evidence="4 5" id="KW-0720">Serine protease</keyword>
<dbReference type="InterPro" id="IPR000209">
    <property type="entry name" value="Peptidase_S8/S53_dom"/>
</dbReference>
<dbReference type="STRING" id="309801.trd_1587"/>
<evidence type="ECO:0000256" key="5">
    <source>
        <dbReference type="PROSITE-ProRule" id="PRU01240"/>
    </source>
</evidence>
<dbReference type="InterPro" id="IPR054399">
    <property type="entry name" value="Fervidolysin-like_N_prodom"/>
</dbReference>
<dbReference type="PANTHER" id="PTHR43806">
    <property type="entry name" value="PEPTIDASE S8"/>
    <property type="match status" value="1"/>
</dbReference>
<dbReference type="PROSITE" id="PS00138">
    <property type="entry name" value="SUBTILASE_SER"/>
    <property type="match status" value="1"/>
</dbReference>
<sequence>MRSVSLTRRWRWRTLAVVLALVATLIAPALLAAASSSQQLPPYQPGRVLVSFKRGTSATTKAAVHQRLGAQLLRSIPQIDVDVVQVPEGSELAAVAAYKSDPAVEDAGLAVLGHFDAVPPTVPNDPRFGQQWYLQEIRAPQAWTLVSGSRIRPIVAVLDSGLYRPHEEFQAGQILLYQDFTICGSPPGPGCGLNDPVGHGTQVTGVIAAAHNNMRGIAGVCPQCQMIVLSVDDDAGNDVDPAALADALVFAADRGARIINGSWGVPYSVMTTGTYTALNRAMQYALSRGVLFVNSAGNDFNNPSSVPKWPQTTWGGHPQVLIVGATGPNRSLSTYTNRTYMPNGSPSPFTQVVDLGAPGGSGNNCSNPSQGVLMPDNTGGYSATCGTSFASPITAGVAGLVLASGICSTAACLKQRLIATADSVPGLAAAWPNGRFLNACRAVDSMNGIRC</sequence>
<protein>
    <submittedName>
        <fullName evidence="8">Thermitase</fullName>
        <ecNumber evidence="8">3.4.21.66</ecNumber>
    </submittedName>
</protein>
<name>B9L094_THERP</name>
<dbReference type="PROSITE" id="PS00137">
    <property type="entry name" value="SUBTILASE_HIS"/>
    <property type="match status" value="1"/>
</dbReference>
<dbReference type="GO" id="GO:0006508">
    <property type="term" value="P:proteolysis"/>
    <property type="evidence" value="ECO:0007669"/>
    <property type="project" value="UniProtKB-KW"/>
</dbReference>
<dbReference type="RefSeq" id="WP_015922532.1">
    <property type="nucleotide sequence ID" value="NC_011959.1"/>
</dbReference>
<dbReference type="AlphaFoldDB" id="B9L094"/>
<feature type="active site" description="Charge relay system" evidence="5">
    <location>
        <position position="199"/>
    </location>
</feature>
<dbReference type="PROSITE" id="PS51892">
    <property type="entry name" value="SUBTILASE"/>
    <property type="match status" value="1"/>
</dbReference>
<evidence type="ECO:0000259" key="7">
    <source>
        <dbReference type="Pfam" id="PF22148"/>
    </source>
</evidence>
<dbReference type="InterPro" id="IPR050131">
    <property type="entry name" value="Peptidase_S8_subtilisin-like"/>
</dbReference>
<dbReference type="InterPro" id="IPR023828">
    <property type="entry name" value="Peptidase_S8_Ser-AS"/>
</dbReference>
<dbReference type="KEGG" id="tro:trd_1587"/>
<dbReference type="eggNOG" id="COG1404">
    <property type="taxonomic scope" value="Bacteria"/>
</dbReference>
<feature type="domain" description="Fervidolysin-like N-terminal prodomain" evidence="7">
    <location>
        <begin position="37"/>
        <end position="105"/>
    </location>
</feature>
<dbReference type="EMBL" id="CP001275">
    <property type="protein sequence ID" value="ACM04926.1"/>
    <property type="molecule type" value="Genomic_DNA"/>
</dbReference>
<dbReference type="Gene3D" id="3.40.50.200">
    <property type="entry name" value="Peptidase S8/S53 domain"/>
    <property type="match status" value="1"/>
</dbReference>
<gene>
    <name evidence="8" type="ordered locus">trd_1587</name>
</gene>
<dbReference type="Pfam" id="PF22148">
    <property type="entry name" value="Fervidolysin_NPro-like"/>
    <property type="match status" value="1"/>
</dbReference>
<evidence type="ECO:0000259" key="6">
    <source>
        <dbReference type="Pfam" id="PF00082"/>
    </source>
</evidence>
<accession>B9L094</accession>
<dbReference type="PANTHER" id="PTHR43806:SF11">
    <property type="entry name" value="CEREVISIN-RELATED"/>
    <property type="match status" value="1"/>
</dbReference>
<organism evidence="8 9">
    <name type="scientific">Thermomicrobium roseum (strain ATCC 27502 / DSM 5159 / P-2)</name>
    <dbReference type="NCBI Taxonomy" id="309801"/>
    <lineage>
        <taxon>Bacteria</taxon>
        <taxon>Pseudomonadati</taxon>
        <taxon>Thermomicrobiota</taxon>
        <taxon>Thermomicrobia</taxon>
        <taxon>Thermomicrobiales</taxon>
        <taxon>Thermomicrobiaceae</taxon>
        <taxon>Thermomicrobium</taxon>
    </lineage>
</organism>
<evidence type="ECO:0000256" key="2">
    <source>
        <dbReference type="ARBA" id="ARBA00022670"/>
    </source>
</evidence>
<keyword evidence="3 5" id="KW-0378">Hydrolase</keyword>
<dbReference type="InterPro" id="IPR022398">
    <property type="entry name" value="Peptidase_S8_His-AS"/>
</dbReference>
<evidence type="ECO:0000256" key="1">
    <source>
        <dbReference type="ARBA" id="ARBA00011073"/>
    </source>
</evidence>
<dbReference type="EC" id="3.4.21.66" evidence="8"/>
<evidence type="ECO:0000256" key="3">
    <source>
        <dbReference type="ARBA" id="ARBA00022801"/>
    </source>
</evidence>
<feature type="active site" description="Charge relay system" evidence="5">
    <location>
        <position position="159"/>
    </location>
</feature>
<dbReference type="SUPFAM" id="SSF52743">
    <property type="entry name" value="Subtilisin-like"/>
    <property type="match status" value="1"/>
</dbReference>
<evidence type="ECO:0000313" key="8">
    <source>
        <dbReference type="EMBL" id="ACM04926.1"/>
    </source>
</evidence>
<keyword evidence="2 5" id="KW-0645">Protease</keyword>
<comment type="similarity">
    <text evidence="1 5">Belongs to the peptidase S8 family.</text>
</comment>
<dbReference type="PRINTS" id="PR00723">
    <property type="entry name" value="SUBTILISIN"/>
</dbReference>
<keyword evidence="9" id="KW-1185">Reference proteome</keyword>
<dbReference type="HOGENOM" id="CLU_011263_15_6_0"/>
<reference evidence="8 9" key="1">
    <citation type="journal article" date="2009" name="PLoS ONE">
        <title>Complete genome sequence of the aerobic CO-oxidizing thermophile Thermomicrobium roseum.</title>
        <authorList>
            <person name="Wu D."/>
            <person name="Raymond J."/>
            <person name="Wu M."/>
            <person name="Chatterji S."/>
            <person name="Ren Q."/>
            <person name="Graham J.E."/>
            <person name="Bryant D.A."/>
            <person name="Robb F."/>
            <person name="Colman A."/>
            <person name="Tallon L.J."/>
            <person name="Badger J.H."/>
            <person name="Madupu R."/>
            <person name="Ward N.L."/>
            <person name="Eisen J.A."/>
        </authorList>
    </citation>
    <scope>NUCLEOTIDE SEQUENCE [LARGE SCALE GENOMIC DNA]</scope>
    <source>
        <strain evidence="9">ATCC 27502 / DSM 5159 / P-2</strain>
    </source>
</reference>
<feature type="active site" description="Charge relay system" evidence="5">
    <location>
        <position position="388"/>
    </location>
</feature>
<evidence type="ECO:0000313" key="9">
    <source>
        <dbReference type="Proteomes" id="UP000000447"/>
    </source>
</evidence>
<dbReference type="Pfam" id="PF00082">
    <property type="entry name" value="Peptidase_S8"/>
    <property type="match status" value="1"/>
</dbReference>
<dbReference type="GO" id="GO:0004252">
    <property type="term" value="F:serine-type endopeptidase activity"/>
    <property type="evidence" value="ECO:0007669"/>
    <property type="project" value="UniProtKB-UniRule"/>
</dbReference>
<dbReference type="Proteomes" id="UP000000447">
    <property type="component" value="Chromosome"/>
</dbReference>
<proteinExistence type="inferred from homology"/>
<feature type="domain" description="Peptidase S8/S53" evidence="6">
    <location>
        <begin position="154"/>
        <end position="423"/>
    </location>
</feature>
<dbReference type="InterPro" id="IPR015500">
    <property type="entry name" value="Peptidase_S8_subtilisin-rel"/>
</dbReference>